<feature type="transmembrane region" description="Helical" evidence="1">
    <location>
        <begin position="44"/>
        <end position="64"/>
    </location>
</feature>
<sequence>MNKSEERLFKFKQEWITILYLCTIQIVLNFTFPPFSRLQFPLSFIFPTILSFVTTCCYIQLFLYPEKLVRRVNLEYLDDAPANLRYIFKAMERIGFIIIFNIGSFLAWYYNIHDIHGIYYIIYYLHSLIACTLIYRAVKRSQI</sequence>
<gene>
    <name evidence="2" type="ORF">BABL1_gene_991</name>
</gene>
<feature type="transmembrane region" description="Helical" evidence="1">
    <location>
        <begin position="94"/>
        <end position="112"/>
    </location>
</feature>
<feature type="transmembrane region" description="Helical" evidence="1">
    <location>
        <begin position="118"/>
        <end position="138"/>
    </location>
</feature>
<keyword evidence="1" id="KW-0812">Transmembrane</keyword>
<feature type="transmembrane region" description="Helical" evidence="1">
    <location>
        <begin position="15"/>
        <end position="32"/>
    </location>
</feature>
<dbReference type="KEGG" id="dpb:BABL1_gene_991"/>
<evidence type="ECO:0000313" key="3">
    <source>
        <dbReference type="Proteomes" id="UP000018769"/>
    </source>
</evidence>
<accession>V6DFC7</accession>
<dbReference type="AlphaFoldDB" id="V6DFC7"/>
<dbReference type="STRING" id="673862.BABL1_gene_991"/>
<keyword evidence="3" id="KW-1185">Reference proteome</keyword>
<evidence type="ECO:0000313" key="2">
    <source>
        <dbReference type="EMBL" id="CDK30297.1"/>
    </source>
</evidence>
<dbReference type="HOGENOM" id="CLU_1802534_0_0_7"/>
<dbReference type="RefSeq" id="WP_023791231.1">
    <property type="nucleotide sequence ID" value="NC_023003.1"/>
</dbReference>
<proteinExistence type="predicted"/>
<dbReference type="EMBL" id="HG793133">
    <property type="protein sequence ID" value="CDK30297.1"/>
    <property type="molecule type" value="Genomic_DNA"/>
</dbReference>
<organism evidence="2 3">
    <name type="scientific">Candidatus Babela massiliensis</name>
    <dbReference type="NCBI Taxonomy" id="673862"/>
    <lineage>
        <taxon>Bacteria</taxon>
        <taxon>Candidatus Babelota</taxon>
        <taxon>Candidatus Babeliae</taxon>
        <taxon>Candidatus Babeliales</taxon>
        <taxon>Candidatus Babeliaceae</taxon>
        <taxon>Candidatus Babela</taxon>
    </lineage>
</organism>
<keyword evidence="1" id="KW-0472">Membrane</keyword>
<name>V6DFC7_9BACT</name>
<protein>
    <submittedName>
        <fullName evidence="2">Uncharacterized protein</fullName>
    </submittedName>
</protein>
<dbReference type="Proteomes" id="UP000018769">
    <property type="component" value="Chromosome I"/>
</dbReference>
<evidence type="ECO:0000256" key="1">
    <source>
        <dbReference type="SAM" id="Phobius"/>
    </source>
</evidence>
<keyword evidence="1" id="KW-1133">Transmembrane helix</keyword>
<reference evidence="2 3" key="1">
    <citation type="journal article" date="2015" name="Biol. Direct">
        <title>Babela massiliensis, a representative of a widespread bacterial phylum with unusual adaptations to parasitism in amoebae.</title>
        <authorList>
            <person name="Pagnier I."/>
            <person name="Yutin N."/>
            <person name="Croce O."/>
            <person name="Makarova K.S."/>
            <person name="Wolf Y.I."/>
            <person name="Benamar S."/>
            <person name="Raoult D."/>
            <person name="Koonin E.V."/>
            <person name="La Scola B."/>
        </authorList>
    </citation>
    <scope>NUCLEOTIDE SEQUENCE [LARGE SCALE GENOMIC DNA]</scope>
    <source>
        <strain evidence="3">BABL1</strain>
    </source>
</reference>